<gene>
    <name evidence="1" type="ORF">FME351_LOCUS11657</name>
</gene>
<dbReference type="EMBL" id="CAJNYU010001356">
    <property type="protein sequence ID" value="CAF3429179.1"/>
    <property type="molecule type" value="Genomic_DNA"/>
</dbReference>
<dbReference type="AlphaFoldDB" id="A0A818CI30"/>
<proteinExistence type="predicted"/>
<evidence type="ECO:0000313" key="1">
    <source>
        <dbReference type="EMBL" id="CAF3429179.1"/>
    </source>
</evidence>
<dbReference type="Proteomes" id="UP000663869">
    <property type="component" value="Unassembled WGS sequence"/>
</dbReference>
<accession>A0A818CI30</accession>
<comment type="caution">
    <text evidence="1">The sequence shown here is derived from an EMBL/GenBank/DDBJ whole genome shotgun (WGS) entry which is preliminary data.</text>
</comment>
<feature type="non-terminal residue" evidence="1">
    <location>
        <position position="1"/>
    </location>
</feature>
<organism evidence="1 2">
    <name type="scientific">Rotaria socialis</name>
    <dbReference type="NCBI Taxonomy" id="392032"/>
    <lineage>
        <taxon>Eukaryota</taxon>
        <taxon>Metazoa</taxon>
        <taxon>Spiralia</taxon>
        <taxon>Gnathifera</taxon>
        <taxon>Rotifera</taxon>
        <taxon>Eurotatoria</taxon>
        <taxon>Bdelloidea</taxon>
        <taxon>Philodinida</taxon>
        <taxon>Philodinidae</taxon>
        <taxon>Rotaria</taxon>
    </lineage>
</organism>
<reference evidence="1" key="1">
    <citation type="submission" date="2021-02" db="EMBL/GenBank/DDBJ databases">
        <authorList>
            <person name="Nowell W R."/>
        </authorList>
    </citation>
    <scope>NUCLEOTIDE SEQUENCE</scope>
</reference>
<protein>
    <submittedName>
        <fullName evidence="1">Uncharacterized protein</fullName>
    </submittedName>
</protein>
<evidence type="ECO:0000313" key="2">
    <source>
        <dbReference type="Proteomes" id="UP000663869"/>
    </source>
</evidence>
<name>A0A818CI30_9BILA</name>
<sequence>GARWLLRNSQQAALAVAVFQSLSTISGSGGLANLALNGLRIQDFQVPDELNDYETFTIDTSDIIMDYYEYITSTSHAFVIFRIENGNVYMCHLVGEHSNNDNSPALYVQVRKFNSSHWQPRNIPVRQLRREVTCDMLRRYIDNRIVNWGHYVYSENDCRHFASDIVKFFEKKY</sequence>